<dbReference type="EMBL" id="AKCV02000025">
    <property type="protein sequence ID" value="TMS57038.1"/>
    <property type="molecule type" value="Genomic_DNA"/>
</dbReference>
<evidence type="ECO:0000313" key="1">
    <source>
        <dbReference type="EMBL" id="TMS57038.1"/>
    </source>
</evidence>
<comment type="caution">
    <text evidence="1">The sequence shown here is derived from an EMBL/GenBank/DDBJ whole genome shotgun (WGS) entry which is preliminary data.</text>
</comment>
<dbReference type="Proteomes" id="UP000004277">
    <property type="component" value="Unassembled WGS sequence"/>
</dbReference>
<keyword evidence="2" id="KW-1185">Reference proteome</keyword>
<protein>
    <submittedName>
        <fullName evidence="1">Uncharacterized protein</fullName>
    </submittedName>
</protein>
<sequence length="539" mass="58332">MLTRVEPVHLEKKQWLRVAETELAKLEDFLAKHPVRTPEGAAAAVTPGTTPPNHHPGPAQTPNTKRKPAVEPARVIHPPPAHSARKKLASDAGLRTAREAGGAAQPQPARQPRPSKHPETRPTGQPRQRGEKDPATVEKASATTSRAQRSRLASSPSSGTHKTSKEDRQRATEPSPSAHASLALHATGTAEPVGTTSTPRDQRSHRQAPKGPLHAPRTSRSRRSDAHSGAGSSSSSSSPRPTATRPGAAIDAGHPGAPLPNQPISPGHRLPWEADPNDADIAREILDCFRHAPASTPATPATAADPLQIRAIETFNSEREKIIRADGQKRTSPENEQKLLDLADQLIPHPSDPLTLTLWNGTTTSLDRIRLPDQADPSHPADASHEFCSRIVCAYANSVLENLALAYVKLLTAGTVPDHRFNHGAVTGMLYTSKNAMLDAMFEMETRIARAAREEGVTLPGIPPLSVQWDELFEPQIDDPHHAGRTVNKFANLMPTQGLERPESEVRHQLLALLENDSRLIQAKADMLLRKMLVSLQQG</sequence>
<reference evidence="1" key="1">
    <citation type="submission" date="2019-05" db="EMBL/GenBank/DDBJ databases">
        <title>Revised genome assembly of Burkholderiaceae (previously Ralstonia) sp. PBA.</title>
        <authorList>
            <person name="Gan H.M."/>
        </authorList>
    </citation>
    <scope>NUCLEOTIDE SEQUENCE</scope>
    <source>
        <strain evidence="1">PBA</strain>
    </source>
</reference>
<accession>A0ACD3SLE4</accession>
<proteinExistence type="predicted"/>
<name>A0ACD3SLE4_9BURK</name>
<evidence type="ECO:0000313" key="2">
    <source>
        <dbReference type="Proteomes" id="UP000004277"/>
    </source>
</evidence>
<organism evidence="1 2">
    <name type="scientific">Imbroritus primus</name>
    <dbReference type="NCBI Taxonomy" id="3058603"/>
    <lineage>
        <taxon>Bacteria</taxon>
        <taxon>Pseudomonadati</taxon>
        <taxon>Pseudomonadota</taxon>
        <taxon>Betaproteobacteria</taxon>
        <taxon>Burkholderiales</taxon>
        <taxon>Burkholderiaceae</taxon>
        <taxon>Imbroritus</taxon>
    </lineage>
</organism>
<gene>
    <name evidence="1" type="ORF">MW7_013820</name>
</gene>